<evidence type="ECO:0000313" key="2">
    <source>
        <dbReference type="EMBL" id="KAK5626768.1"/>
    </source>
</evidence>
<dbReference type="AlphaFoldDB" id="A0AAN7Z4I9"/>
<reference evidence="2 3" key="1">
    <citation type="submission" date="2023-10" db="EMBL/GenBank/DDBJ databases">
        <title>Draft genome sequence of Xylaria bambusicola isolate GMP-LS, the root and basal stem rot pathogen of sugarcane in Indonesia.</title>
        <authorList>
            <person name="Selvaraj P."/>
            <person name="Muralishankar V."/>
            <person name="Muruganantham S."/>
            <person name="Sp S."/>
            <person name="Haryani S."/>
            <person name="Lau K.J.X."/>
            <person name="Naqvi N.I."/>
        </authorList>
    </citation>
    <scope>NUCLEOTIDE SEQUENCE [LARGE SCALE GENOMIC DNA]</scope>
    <source>
        <strain evidence="2">GMP-LS</strain>
    </source>
</reference>
<evidence type="ECO:0000256" key="1">
    <source>
        <dbReference type="SAM" id="MobiDB-lite"/>
    </source>
</evidence>
<gene>
    <name evidence="2" type="ORF">RRF57_002483</name>
</gene>
<proteinExistence type="predicted"/>
<comment type="caution">
    <text evidence="2">The sequence shown here is derived from an EMBL/GenBank/DDBJ whole genome shotgun (WGS) entry which is preliminary data.</text>
</comment>
<evidence type="ECO:0000313" key="3">
    <source>
        <dbReference type="Proteomes" id="UP001305414"/>
    </source>
</evidence>
<dbReference type="EMBL" id="JAWHQM010000004">
    <property type="protein sequence ID" value="KAK5626768.1"/>
    <property type="molecule type" value="Genomic_DNA"/>
</dbReference>
<protein>
    <submittedName>
        <fullName evidence="2">Uncharacterized protein</fullName>
    </submittedName>
</protein>
<keyword evidence="3" id="KW-1185">Reference proteome</keyword>
<name>A0AAN7Z4I9_9PEZI</name>
<feature type="compositionally biased region" description="Basic and acidic residues" evidence="1">
    <location>
        <begin position="30"/>
        <end position="40"/>
    </location>
</feature>
<organism evidence="2 3">
    <name type="scientific">Xylaria bambusicola</name>
    <dbReference type="NCBI Taxonomy" id="326684"/>
    <lineage>
        <taxon>Eukaryota</taxon>
        <taxon>Fungi</taxon>
        <taxon>Dikarya</taxon>
        <taxon>Ascomycota</taxon>
        <taxon>Pezizomycotina</taxon>
        <taxon>Sordariomycetes</taxon>
        <taxon>Xylariomycetidae</taxon>
        <taxon>Xylariales</taxon>
        <taxon>Xylariaceae</taxon>
        <taxon>Xylaria</taxon>
    </lineage>
</organism>
<dbReference type="Proteomes" id="UP001305414">
    <property type="component" value="Unassembled WGS sequence"/>
</dbReference>
<sequence>MRLVLSERGVSFQSFGTVERGSIKSAGRGRRADGKGKFASEMDGITSNGGWMMPGDEFGR</sequence>
<accession>A0AAN7Z4I9</accession>
<feature type="region of interest" description="Disordered" evidence="1">
    <location>
        <begin position="23"/>
        <end position="60"/>
    </location>
</feature>